<dbReference type="Proteomes" id="UP000054771">
    <property type="component" value="Unassembled WGS sequence"/>
</dbReference>
<dbReference type="EMBL" id="CDMC01000031">
    <property type="protein sequence ID" value="CEL11780.1"/>
    <property type="molecule type" value="Genomic_DNA"/>
</dbReference>
<evidence type="ECO:0000313" key="3">
    <source>
        <dbReference type="Proteomes" id="UP000054771"/>
    </source>
</evidence>
<keyword evidence="1" id="KW-0732">Signal</keyword>
<reference evidence="3" key="1">
    <citation type="journal article" date="2016" name="Genome Announc.">
        <title>Draft genome sequences of fungus Aspergillus calidoustus.</title>
        <authorList>
            <person name="Horn F."/>
            <person name="Linde J."/>
            <person name="Mattern D.J."/>
            <person name="Walther G."/>
            <person name="Guthke R."/>
            <person name="Scherlach K."/>
            <person name="Martin K."/>
            <person name="Brakhage A.A."/>
            <person name="Petzke L."/>
            <person name="Valiante V."/>
        </authorList>
    </citation>
    <scope>NUCLEOTIDE SEQUENCE [LARGE SCALE GENOMIC DNA]</scope>
    <source>
        <strain evidence="3">SF006504</strain>
    </source>
</reference>
<keyword evidence="3" id="KW-1185">Reference proteome</keyword>
<name>A0A0U5HC23_ASPCI</name>
<evidence type="ECO:0000256" key="1">
    <source>
        <dbReference type="SAM" id="SignalP"/>
    </source>
</evidence>
<dbReference type="AlphaFoldDB" id="A0A0U5HC23"/>
<protein>
    <submittedName>
        <fullName evidence="2">Uncharacterized protein</fullName>
    </submittedName>
</protein>
<feature type="chain" id="PRO_5006858549" evidence="1">
    <location>
        <begin position="17"/>
        <end position="177"/>
    </location>
</feature>
<accession>A0A0U5HC23</accession>
<gene>
    <name evidence="2" type="ORF">ASPCAL14876</name>
</gene>
<proteinExistence type="predicted"/>
<organism evidence="2 3">
    <name type="scientific">Aspergillus calidoustus</name>
    <dbReference type="NCBI Taxonomy" id="454130"/>
    <lineage>
        <taxon>Eukaryota</taxon>
        <taxon>Fungi</taxon>
        <taxon>Dikarya</taxon>
        <taxon>Ascomycota</taxon>
        <taxon>Pezizomycotina</taxon>
        <taxon>Eurotiomycetes</taxon>
        <taxon>Eurotiomycetidae</taxon>
        <taxon>Eurotiales</taxon>
        <taxon>Aspergillaceae</taxon>
        <taxon>Aspergillus</taxon>
        <taxon>Aspergillus subgen. Nidulantes</taxon>
    </lineage>
</organism>
<sequence>MKTYSIFSCIISVGLGAVLGRDATSLVFDPDMGHQVLNMTSFSIANHRHKGDLHVRATDAATKPQCFPEYGIARLDETTSNIDHLNDVAAQDAVCVAEPGTCSRPSHLGHSSIFMCNQLDHPIQTMCVDLINATTALSAACRFGNDYTYGYLTNTTSGPDSYPYVVALGDDYAFGSH</sequence>
<dbReference type="OrthoDB" id="3552888at2759"/>
<evidence type="ECO:0000313" key="2">
    <source>
        <dbReference type="EMBL" id="CEL11780.1"/>
    </source>
</evidence>
<feature type="signal peptide" evidence="1">
    <location>
        <begin position="1"/>
        <end position="16"/>
    </location>
</feature>